<keyword evidence="2" id="KW-0813">Transport</keyword>
<keyword evidence="7" id="KW-1185">Reference proteome</keyword>
<evidence type="ECO:0000256" key="2">
    <source>
        <dbReference type="ARBA" id="ARBA00022448"/>
    </source>
</evidence>
<dbReference type="Pfam" id="PF00496">
    <property type="entry name" value="SBP_bac_5"/>
    <property type="match status" value="1"/>
</dbReference>
<evidence type="ECO:0000256" key="1">
    <source>
        <dbReference type="ARBA" id="ARBA00005695"/>
    </source>
</evidence>
<dbReference type="InterPro" id="IPR000914">
    <property type="entry name" value="SBP_5_dom"/>
</dbReference>
<dbReference type="PANTHER" id="PTHR30290">
    <property type="entry name" value="PERIPLASMIC BINDING COMPONENT OF ABC TRANSPORTER"/>
    <property type="match status" value="1"/>
</dbReference>
<dbReference type="RefSeq" id="WP_253645821.1">
    <property type="nucleotide sequence ID" value="NZ_BAAAMO010000002.1"/>
</dbReference>
<feature type="signal peptide" evidence="4">
    <location>
        <begin position="1"/>
        <end position="32"/>
    </location>
</feature>
<reference evidence="7" key="1">
    <citation type="journal article" date="2019" name="Int. J. Syst. Evol. Microbiol.">
        <title>The Global Catalogue of Microorganisms (GCM) 10K type strain sequencing project: providing services to taxonomists for standard genome sequencing and annotation.</title>
        <authorList>
            <consortium name="The Broad Institute Genomics Platform"/>
            <consortium name="The Broad Institute Genome Sequencing Center for Infectious Disease"/>
            <person name="Wu L."/>
            <person name="Ma J."/>
        </authorList>
    </citation>
    <scope>NUCLEOTIDE SEQUENCE [LARGE SCALE GENOMIC DNA]</scope>
    <source>
        <strain evidence="7">CCUG 50873</strain>
    </source>
</reference>
<protein>
    <submittedName>
        <fullName evidence="6">ABC transporter substrate-binding protein</fullName>
    </submittedName>
</protein>
<comment type="similarity">
    <text evidence="1">Belongs to the bacterial solute-binding protein 5 family.</text>
</comment>
<name>A0ABW3GBY5_9NOCA</name>
<organism evidence="6 7">
    <name type="scientific">Williamsia deligens</name>
    <dbReference type="NCBI Taxonomy" id="321325"/>
    <lineage>
        <taxon>Bacteria</taxon>
        <taxon>Bacillati</taxon>
        <taxon>Actinomycetota</taxon>
        <taxon>Actinomycetes</taxon>
        <taxon>Mycobacteriales</taxon>
        <taxon>Nocardiaceae</taxon>
        <taxon>Williamsia</taxon>
    </lineage>
</organism>
<dbReference type="Gene3D" id="3.10.105.10">
    <property type="entry name" value="Dipeptide-binding Protein, Domain 3"/>
    <property type="match status" value="1"/>
</dbReference>
<dbReference type="PROSITE" id="PS51318">
    <property type="entry name" value="TAT"/>
    <property type="match status" value="1"/>
</dbReference>
<evidence type="ECO:0000256" key="4">
    <source>
        <dbReference type="SAM" id="SignalP"/>
    </source>
</evidence>
<evidence type="ECO:0000256" key="3">
    <source>
        <dbReference type="ARBA" id="ARBA00022729"/>
    </source>
</evidence>
<sequence>MTTTPLTTGFDRRSFLRGSAVAAMAIFGTAVAAGCSSAVDEASSAGDASATPKRGGTLKAGIPLDVVPANFLTNTAGATTVIGLAYDSLVRYPNDKLEPQPLLAKSWQLSSDGLSLTLELRDDVTFHSGRAFTSKDAEFSLRTYADPKWTAQLRSTAAAITSYDTSDPHRLVLRFAHPLGNIYDLLDTVPVLDSESLDKLAAGEAFIGTGPFKLTSRTPNSSLTFERNEKYFLADRPYLDRVEVSIVKDSQALLNSLRSGQVQSAFNLNYRDAQNLSKDNGFRTITFDGAELQIYVGANVTNPALADVRLRQAIAYALDRERVISEVFRGYGYTINAPWPKASPAFEAGRNETYALNTERAKQLVSAVGGVRAPLPLTYQANNPYYAATAQIVQANLAAVGIPVTLDPVEPAVFVKQLIGAQFPGLWVTFHSWAQYTPSTLATSAYPFNATKNASRFTSAAYTSAADSAWKIVDGTGAEAVSRYKAITDELLKDLFLIEIGVTFNQLVTSASVHGVRWTKRSEQVYTDAFIS</sequence>
<dbReference type="SUPFAM" id="SSF53850">
    <property type="entry name" value="Periplasmic binding protein-like II"/>
    <property type="match status" value="1"/>
</dbReference>
<feature type="chain" id="PRO_5045182316" evidence="4">
    <location>
        <begin position="33"/>
        <end position="532"/>
    </location>
</feature>
<dbReference type="InterPro" id="IPR039424">
    <property type="entry name" value="SBP_5"/>
</dbReference>
<dbReference type="InterPro" id="IPR006311">
    <property type="entry name" value="TAT_signal"/>
</dbReference>
<comment type="caution">
    <text evidence="6">The sequence shown here is derived from an EMBL/GenBank/DDBJ whole genome shotgun (WGS) entry which is preliminary data.</text>
</comment>
<proteinExistence type="inferred from homology"/>
<accession>A0ABW3GBY5</accession>
<keyword evidence="3 4" id="KW-0732">Signal</keyword>
<dbReference type="Gene3D" id="3.40.190.10">
    <property type="entry name" value="Periplasmic binding protein-like II"/>
    <property type="match status" value="1"/>
</dbReference>
<evidence type="ECO:0000259" key="5">
    <source>
        <dbReference type="Pfam" id="PF00496"/>
    </source>
</evidence>
<evidence type="ECO:0000313" key="6">
    <source>
        <dbReference type="EMBL" id="MFD0926292.1"/>
    </source>
</evidence>
<dbReference type="PIRSF" id="PIRSF002741">
    <property type="entry name" value="MppA"/>
    <property type="match status" value="1"/>
</dbReference>
<dbReference type="CDD" id="cd00995">
    <property type="entry name" value="PBP2_NikA_DppA_OppA_like"/>
    <property type="match status" value="1"/>
</dbReference>
<evidence type="ECO:0000313" key="7">
    <source>
        <dbReference type="Proteomes" id="UP001597068"/>
    </source>
</evidence>
<dbReference type="EMBL" id="JBHTIL010000001">
    <property type="protein sequence ID" value="MFD0926292.1"/>
    <property type="molecule type" value="Genomic_DNA"/>
</dbReference>
<feature type="domain" description="Solute-binding protein family 5" evidence="5">
    <location>
        <begin position="98"/>
        <end position="440"/>
    </location>
</feature>
<dbReference type="PANTHER" id="PTHR30290:SF9">
    <property type="entry name" value="OLIGOPEPTIDE-BINDING PROTEIN APPA"/>
    <property type="match status" value="1"/>
</dbReference>
<dbReference type="InterPro" id="IPR030678">
    <property type="entry name" value="Peptide/Ni-bd"/>
</dbReference>
<gene>
    <name evidence="6" type="ORF">ACFQ04_11150</name>
</gene>
<dbReference type="Proteomes" id="UP001597068">
    <property type="component" value="Unassembled WGS sequence"/>
</dbReference>